<organism evidence="13 14">
    <name type="scientific">Bradyrhizobium oligotrophicum S58</name>
    <dbReference type="NCBI Taxonomy" id="1245469"/>
    <lineage>
        <taxon>Bacteria</taxon>
        <taxon>Pseudomonadati</taxon>
        <taxon>Pseudomonadota</taxon>
        <taxon>Alphaproteobacteria</taxon>
        <taxon>Hyphomicrobiales</taxon>
        <taxon>Nitrobacteraceae</taxon>
        <taxon>Bradyrhizobium</taxon>
    </lineage>
</organism>
<dbReference type="Pfam" id="PF02424">
    <property type="entry name" value="ApbE"/>
    <property type="match status" value="1"/>
</dbReference>
<dbReference type="EC" id="2.7.1.180" evidence="1 10"/>
<feature type="signal peptide" evidence="12">
    <location>
        <begin position="1"/>
        <end position="29"/>
    </location>
</feature>
<keyword evidence="7 10" id="KW-0460">Magnesium</keyword>
<evidence type="ECO:0000313" key="13">
    <source>
        <dbReference type="EMBL" id="BAM92464.1"/>
    </source>
</evidence>
<dbReference type="PATRIC" id="fig|1245469.3.peg.6634"/>
<evidence type="ECO:0000256" key="5">
    <source>
        <dbReference type="ARBA" id="ARBA00022723"/>
    </source>
</evidence>
<dbReference type="KEGG" id="aol:S58_64910"/>
<dbReference type="PIRSF" id="PIRSF006268">
    <property type="entry name" value="ApbE"/>
    <property type="match status" value="1"/>
</dbReference>
<gene>
    <name evidence="13" type="primary">nosX</name>
    <name evidence="13" type="ORF">S58_64910</name>
</gene>
<evidence type="ECO:0000256" key="11">
    <source>
        <dbReference type="PIRSR" id="PIRSR006268-2"/>
    </source>
</evidence>
<keyword evidence="5 10" id="KW-0479">Metal-binding</keyword>
<evidence type="ECO:0000256" key="4">
    <source>
        <dbReference type="ARBA" id="ARBA00022679"/>
    </source>
</evidence>
<dbReference type="InterPro" id="IPR003374">
    <property type="entry name" value="ApbE-like_sf"/>
</dbReference>
<accession>M4ZFB9</accession>
<dbReference type="RefSeq" id="WP_015669545.1">
    <property type="nucleotide sequence ID" value="NC_020453.1"/>
</dbReference>
<evidence type="ECO:0000256" key="12">
    <source>
        <dbReference type="SAM" id="SignalP"/>
    </source>
</evidence>
<evidence type="ECO:0000256" key="8">
    <source>
        <dbReference type="ARBA" id="ARBA00031306"/>
    </source>
</evidence>
<feature type="binding site" evidence="11">
    <location>
        <position position="292"/>
    </location>
    <ligand>
        <name>Mg(2+)</name>
        <dbReference type="ChEBI" id="CHEBI:18420"/>
    </ligand>
</feature>
<keyword evidence="4 10" id="KW-0808">Transferase</keyword>
<dbReference type="STRING" id="1245469.S58_64910"/>
<dbReference type="GO" id="GO:0046872">
    <property type="term" value="F:metal ion binding"/>
    <property type="evidence" value="ECO:0007669"/>
    <property type="project" value="UniProtKB-UniRule"/>
</dbReference>
<dbReference type="HOGENOM" id="CLU_044403_2_0_5"/>
<dbReference type="InterPro" id="IPR024932">
    <property type="entry name" value="ApbE"/>
</dbReference>
<proteinExistence type="inferred from homology"/>
<evidence type="ECO:0000256" key="2">
    <source>
        <dbReference type="ARBA" id="ARBA00016337"/>
    </source>
</evidence>
<dbReference type="EMBL" id="AP012603">
    <property type="protein sequence ID" value="BAM92464.1"/>
    <property type="molecule type" value="Genomic_DNA"/>
</dbReference>
<dbReference type="InterPro" id="IPR006311">
    <property type="entry name" value="TAT_signal"/>
</dbReference>
<dbReference type="GeneID" id="301820179"/>
<evidence type="ECO:0000256" key="10">
    <source>
        <dbReference type="PIRNR" id="PIRNR006268"/>
    </source>
</evidence>
<evidence type="ECO:0000256" key="7">
    <source>
        <dbReference type="ARBA" id="ARBA00022842"/>
    </source>
</evidence>
<keyword evidence="6 10" id="KW-0274">FAD</keyword>
<feature type="binding site" evidence="11">
    <location>
        <position position="182"/>
    </location>
    <ligand>
        <name>Mg(2+)</name>
        <dbReference type="ChEBI" id="CHEBI:18420"/>
    </ligand>
</feature>
<dbReference type="eggNOG" id="COG1477">
    <property type="taxonomic scope" value="Bacteria"/>
</dbReference>
<keyword evidence="14" id="KW-1185">Reference proteome</keyword>
<evidence type="ECO:0000256" key="3">
    <source>
        <dbReference type="ARBA" id="ARBA00022630"/>
    </source>
</evidence>
<comment type="similarity">
    <text evidence="10">Belongs to the ApbE family.</text>
</comment>
<comment type="catalytic activity">
    <reaction evidence="9 10">
        <text>L-threonyl-[protein] + FAD = FMN-L-threonyl-[protein] + AMP + H(+)</text>
        <dbReference type="Rhea" id="RHEA:36847"/>
        <dbReference type="Rhea" id="RHEA-COMP:11060"/>
        <dbReference type="Rhea" id="RHEA-COMP:11061"/>
        <dbReference type="ChEBI" id="CHEBI:15378"/>
        <dbReference type="ChEBI" id="CHEBI:30013"/>
        <dbReference type="ChEBI" id="CHEBI:57692"/>
        <dbReference type="ChEBI" id="CHEBI:74257"/>
        <dbReference type="ChEBI" id="CHEBI:456215"/>
        <dbReference type="EC" id="2.7.1.180"/>
    </reaction>
</comment>
<dbReference type="PANTHER" id="PTHR30040:SF2">
    <property type="entry name" value="FAD:PROTEIN FMN TRANSFERASE"/>
    <property type="match status" value="1"/>
</dbReference>
<evidence type="ECO:0000256" key="1">
    <source>
        <dbReference type="ARBA" id="ARBA00011955"/>
    </source>
</evidence>
<keyword evidence="3 10" id="KW-0285">Flavoprotein</keyword>
<reference evidence="13 14" key="1">
    <citation type="journal article" date="2013" name="Appl. Environ. Microbiol.">
        <title>Genome analysis suggests that the soil oligotrophic bacterium Agromonas oligotrophica (Bradyrhizobium oligotrophicum) is a nitrogen-fixing symbiont of Aeschynomene indica.</title>
        <authorList>
            <person name="Okubo T."/>
            <person name="Fukushima S."/>
            <person name="Itakura M."/>
            <person name="Oshima K."/>
            <person name="Longtonglang A."/>
            <person name="Teaumroong N."/>
            <person name="Mitsui H."/>
            <person name="Hattori M."/>
            <person name="Hattori R."/>
            <person name="Hattori T."/>
            <person name="Minamisawa K."/>
        </authorList>
    </citation>
    <scope>NUCLEOTIDE SEQUENCE [LARGE SCALE GENOMIC DNA]</scope>
    <source>
        <strain evidence="13 14">S58</strain>
    </source>
</reference>
<evidence type="ECO:0000313" key="14">
    <source>
        <dbReference type="Proteomes" id="UP000011841"/>
    </source>
</evidence>
<keyword evidence="12" id="KW-0732">Signal</keyword>
<dbReference type="Gene3D" id="3.10.520.10">
    <property type="entry name" value="ApbE-like domains"/>
    <property type="match status" value="1"/>
</dbReference>
<name>M4ZFB9_9BRAD</name>
<feature type="binding site" evidence="11">
    <location>
        <position position="296"/>
    </location>
    <ligand>
        <name>Mg(2+)</name>
        <dbReference type="ChEBI" id="CHEBI:18420"/>
    </ligand>
</feature>
<evidence type="ECO:0000256" key="6">
    <source>
        <dbReference type="ARBA" id="ARBA00022827"/>
    </source>
</evidence>
<dbReference type="OrthoDB" id="9778595at2"/>
<dbReference type="Proteomes" id="UP000011841">
    <property type="component" value="Chromosome"/>
</dbReference>
<comment type="cofactor">
    <cofactor evidence="11">
        <name>Mg(2+)</name>
        <dbReference type="ChEBI" id="CHEBI:18420"/>
    </cofactor>
    <cofactor evidence="11">
        <name>Mn(2+)</name>
        <dbReference type="ChEBI" id="CHEBI:29035"/>
    </cofactor>
    <text evidence="11">Magnesium. Can also use manganese.</text>
</comment>
<dbReference type="GO" id="GO:0016740">
    <property type="term" value="F:transferase activity"/>
    <property type="evidence" value="ECO:0007669"/>
    <property type="project" value="UniProtKB-UniRule"/>
</dbReference>
<evidence type="ECO:0000256" key="9">
    <source>
        <dbReference type="ARBA" id="ARBA00048540"/>
    </source>
</evidence>
<protein>
    <recommendedName>
        <fullName evidence="2 10">FAD:protein FMN transferase</fullName>
        <ecNumber evidence="1 10">2.7.1.180</ecNumber>
    </recommendedName>
    <alternativeName>
        <fullName evidence="8 10">Flavin transferase</fullName>
    </alternativeName>
</protein>
<dbReference type="SUPFAM" id="SSF143631">
    <property type="entry name" value="ApbE-like"/>
    <property type="match status" value="1"/>
</dbReference>
<dbReference type="PANTHER" id="PTHR30040">
    <property type="entry name" value="THIAMINE BIOSYNTHESIS LIPOPROTEIN APBE"/>
    <property type="match status" value="1"/>
</dbReference>
<dbReference type="AlphaFoldDB" id="M4ZFB9"/>
<feature type="chain" id="PRO_5039950739" description="FAD:protein FMN transferase" evidence="12">
    <location>
        <begin position="30"/>
        <end position="334"/>
    </location>
</feature>
<dbReference type="PROSITE" id="PS51318">
    <property type="entry name" value="TAT"/>
    <property type="match status" value="1"/>
</dbReference>
<sequence length="334" mass="36246">MTNHVSRRRFIRISAAVAGLAVVPFASHAAEAGPDLVEWRGTLLGAVATIKLHHRDRREAERLIAVAITEARRLERLFSLYLADSALVTLNRTGVLVEPAPEFVDILSLSQHFAGLTGGRFDPTVQPLWTLYADHFARADADPNGPPQQAVREVLARVGYERLAISRDRIVMPRGTTITLNGIAQGYVTDRIVDLLRSQGVQQSLVDMGEARAIGTRPDGQPWEVAIDDPELAGRTAAMLPIVDRAVSTSGAYGFRFDSQGRFNHLFDPHSGGCAQRYRSVTTVAGNAAAADALSTAFSLMPESEIRDLLPRSEIERVHLIDAAGLTIDLVATG</sequence>